<dbReference type="Pfam" id="PF13347">
    <property type="entry name" value="MFS_2"/>
    <property type="match status" value="1"/>
</dbReference>
<evidence type="ECO:0000313" key="2">
    <source>
        <dbReference type="EMBL" id="AZG47012.1"/>
    </source>
</evidence>
<dbReference type="EMBL" id="CP033972">
    <property type="protein sequence ID" value="AZG47012.1"/>
    <property type="molecule type" value="Genomic_DNA"/>
</dbReference>
<feature type="transmembrane region" description="Helical" evidence="1">
    <location>
        <begin position="339"/>
        <end position="358"/>
    </location>
</feature>
<feature type="transmembrane region" description="Helical" evidence="1">
    <location>
        <begin position="122"/>
        <end position="146"/>
    </location>
</feature>
<dbReference type="PANTHER" id="PTHR11328:SF24">
    <property type="entry name" value="MAJOR FACILITATOR SUPERFAMILY (MFS) PROFILE DOMAIN-CONTAINING PROTEIN"/>
    <property type="match status" value="1"/>
</dbReference>
<evidence type="ECO:0000256" key="1">
    <source>
        <dbReference type="SAM" id="Phobius"/>
    </source>
</evidence>
<dbReference type="RefSeq" id="WP_124709440.1">
    <property type="nucleotide sequence ID" value="NZ_CP033972.1"/>
</dbReference>
<dbReference type="PANTHER" id="PTHR11328">
    <property type="entry name" value="MAJOR FACILITATOR SUPERFAMILY DOMAIN-CONTAINING PROTEIN"/>
    <property type="match status" value="1"/>
</dbReference>
<dbReference type="AlphaFoldDB" id="A0A3G8JRB1"/>
<organism evidence="2 3">
    <name type="scientific">Gordonia insulae</name>
    <dbReference type="NCBI Taxonomy" id="2420509"/>
    <lineage>
        <taxon>Bacteria</taxon>
        <taxon>Bacillati</taxon>
        <taxon>Actinomycetota</taxon>
        <taxon>Actinomycetes</taxon>
        <taxon>Mycobacteriales</taxon>
        <taxon>Gordoniaceae</taxon>
        <taxon>Gordonia</taxon>
    </lineage>
</organism>
<dbReference type="InterPro" id="IPR039672">
    <property type="entry name" value="MFS_2"/>
</dbReference>
<keyword evidence="1" id="KW-1133">Transmembrane helix</keyword>
<dbReference type="GO" id="GO:0008643">
    <property type="term" value="P:carbohydrate transport"/>
    <property type="evidence" value="ECO:0007669"/>
    <property type="project" value="InterPro"/>
</dbReference>
<dbReference type="GO" id="GO:0005886">
    <property type="term" value="C:plasma membrane"/>
    <property type="evidence" value="ECO:0007669"/>
    <property type="project" value="TreeGrafter"/>
</dbReference>
<feature type="transmembrane region" description="Helical" evidence="1">
    <location>
        <begin position="54"/>
        <end position="73"/>
    </location>
</feature>
<reference evidence="2 3" key="1">
    <citation type="submission" date="2018-11" db="EMBL/GenBank/DDBJ databases">
        <title>Gordonia insulae sp. nov., isolated from an island soil.</title>
        <authorList>
            <person name="Kim Y.S."/>
            <person name="Kim S.B."/>
        </authorList>
    </citation>
    <scope>NUCLEOTIDE SEQUENCE [LARGE SCALE GENOMIC DNA]</scope>
    <source>
        <strain evidence="2 3">MMS17-SY073</strain>
    </source>
</reference>
<sequence>MLVRRRSAESPPVVDDRLPRSTVARYAIGSVGTAGFATLPGLVLVYYLTDTLGVAAAAAGAIVAVAKIWDVLIDPLIGAASDRAARIRGTRRPTMVIGAAALPIFFALTFAVPAGLATPVEAIWVAVAFLLAAPAFSLFQVPYIALPAELTGQYDERTRLLTARVVVLTVGILAFGAGGPALRELGGSPRVGYLIMGVVAAAVIGASLLVATRAAVGRPEVAPAPAAEASTSPGESYRSAIAVLRRSRPLRLLLGAFLLQGLATGLMLADGQYVATWVLDDEAAVSYLFVALIAPAVVFAPIWGAVARRIGKEAGFATATVIFALATASLLGLHWAPGWWVYPVIGVAGAAYAGMQSLPMAMVPDVISHDERRHGAGSAGVIGGVWTAGETTGMALGAVLLTVLLTLGGYASSDADAAVTQPSGALWAMVIGFSAVPTVLALASLALVLRYPLRRSDIDNHAATPTTTEGESDRG</sequence>
<gene>
    <name evidence="2" type="primary">yjmB</name>
    <name evidence="2" type="ORF">D7316_03617</name>
</gene>
<feature type="transmembrane region" description="Helical" evidence="1">
    <location>
        <begin position="94"/>
        <end position="116"/>
    </location>
</feature>
<keyword evidence="3" id="KW-1185">Reference proteome</keyword>
<dbReference type="KEGG" id="gom:D7316_03617"/>
<dbReference type="GO" id="GO:0015293">
    <property type="term" value="F:symporter activity"/>
    <property type="evidence" value="ECO:0007669"/>
    <property type="project" value="InterPro"/>
</dbReference>
<feature type="transmembrane region" description="Helical" evidence="1">
    <location>
        <begin position="314"/>
        <end position="333"/>
    </location>
</feature>
<dbReference type="InterPro" id="IPR036259">
    <property type="entry name" value="MFS_trans_sf"/>
</dbReference>
<keyword evidence="1" id="KW-0472">Membrane</keyword>
<feature type="transmembrane region" description="Helical" evidence="1">
    <location>
        <begin position="191"/>
        <end position="211"/>
    </location>
</feature>
<feature type="transmembrane region" description="Helical" evidence="1">
    <location>
        <begin position="287"/>
        <end position="307"/>
    </location>
</feature>
<feature type="transmembrane region" description="Helical" evidence="1">
    <location>
        <begin position="425"/>
        <end position="449"/>
    </location>
</feature>
<accession>A0A3G8JRB1</accession>
<protein>
    <submittedName>
        <fullName evidence="2">Putative symporter YjmB</fullName>
    </submittedName>
</protein>
<feature type="transmembrane region" description="Helical" evidence="1">
    <location>
        <begin position="26"/>
        <end position="48"/>
    </location>
</feature>
<dbReference type="OrthoDB" id="3717977at2"/>
<dbReference type="Proteomes" id="UP000271469">
    <property type="component" value="Chromosome"/>
</dbReference>
<proteinExistence type="predicted"/>
<dbReference type="Gene3D" id="1.20.1250.20">
    <property type="entry name" value="MFS general substrate transporter like domains"/>
    <property type="match status" value="2"/>
</dbReference>
<feature type="transmembrane region" description="Helical" evidence="1">
    <location>
        <begin position="379"/>
        <end position="405"/>
    </location>
</feature>
<feature type="transmembrane region" description="Helical" evidence="1">
    <location>
        <begin position="252"/>
        <end position="275"/>
    </location>
</feature>
<feature type="transmembrane region" description="Helical" evidence="1">
    <location>
        <begin position="158"/>
        <end position="179"/>
    </location>
</feature>
<keyword evidence="1" id="KW-0812">Transmembrane</keyword>
<name>A0A3G8JRB1_9ACTN</name>
<dbReference type="SUPFAM" id="SSF103473">
    <property type="entry name" value="MFS general substrate transporter"/>
    <property type="match status" value="1"/>
</dbReference>
<evidence type="ECO:0000313" key="3">
    <source>
        <dbReference type="Proteomes" id="UP000271469"/>
    </source>
</evidence>